<comment type="caution">
    <text evidence="5">The sequence shown here is derived from an EMBL/GenBank/DDBJ whole genome shotgun (WGS) entry which is preliminary data.</text>
</comment>
<dbReference type="PANTHER" id="PTHR47271:SF2">
    <property type="entry name" value="ARGININE DEIMINASE"/>
    <property type="match status" value="1"/>
</dbReference>
<comment type="pathway">
    <text evidence="3">Amino-acid degradation; L-arginine degradation via ADI pathway; carbamoyl phosphate from L-arginine: step 1/2.</text>
</comment>
<comment type="catalytic activity">
    <reaction evidence="3">
        <text>L-arginine + H2O = L-citrulline + NH4(+)</text>
        <dbReference type="Rhea" id="RHEA:19597"/>
        <dbReference type="ChEBI" id="CHEBI:15377"/>
        <dbReference type="ChEBI" id="CHEBI:28938"/>
        <dbReference type="ChEBI" id="CHEBI:32682"/>
        <dbReference type="ChEBI" id="CHEBI:57743"/>
        <dbReference type="EC" id="3.5.3.6"/>
    </reaction>
</comment>
<keyword evidence="2 3" id="KW-0378">Hydrolase</keyword>
<proteinExistence type="inferred from homology"/>
<keyword evidence="6" id="KW-1185">Reference proteome</keyword>
<dbReference type="EMBL" id="LVZK01000001">
    <property type="protein sequence ID" value="OAP86737.1"/>
    <property type="molecule type" value="Genomic_DNA"/>
</dbReference>
<dbReference type="Gene3D" id="1.10.3930.10">
    <property type="entry name" value="Arginine deiminase"/>
    <property type="match status" value="1"/>
</dbReference>
<evidence type="ECO:0000313" key="6">
    <source>
        <dbReference type="Proteomes" id="UP000078368"/>
    </source>
</evidence>
<accession>A0A179B501</accession>
<dbReference type="InterPro" id="IPR003876">
    <property type="entry name" value="Arg_deiminase"/>
</dbReference>
<dbReference type="NCBIfam" id="NF002381">
    <property type="entry name" value="PRK01388.1"/>
    <property type="match status" value="1"/>
</dbReference>
<dbReference type="EC" id="3.5.3.6" evidence="3"/>
<dbReference type="Gene3D" id="3.75.10.10">
    <property type="entry name" value="L-arginine/glycine Amidinotransferase, Chain A"/>
    <property type="match status" value="1"/>
</dbReference>
<keyword evidence="3" id="KW-0963">Cytoplasm</keyword>
<dbReference type="Pfam" id="PF02274">
    <property type="entry name" value="ADI"/>
    <property type="match status" value="1"/>
</dbReference>
<dbReference type="GO" id="GO:0019546">
    <property type="term" value="P:L-arginine deiminase pathway"/>
    <property type="evidence" value="ECO:0007669"/>
    <property type="project" value="TreeGrafter"/>
</dbReference>
<dbReference type="STRING" id="1823756.A4H34_06390"/>
<dbReference type="PRINTS" id="PR01466">
    <property type="entry name" value="ARGDEIMINASE"/>
</dbReference>
<dbReference type="UniPathway" id="UPA00254">
    <property type="reaction ID" value="UER00364"/>
</dbReference>
<evidence type="ECO:0000256" key="3">
    <source>
        <dbReference type="HAMAP-Rule" id="MF_00242"/>
    </source>
</evidence>
<comment type="similarity">
    <text evidence="1 3">Belongs to the arginine deiminase family.</text>
</comment>
<evidence type="ECO:0000313" key="5">
    <source>
        <dbReference type="EMBL" id="OAP86737.1"/>
    </source>
</evidence>
<evidence type="ECO:0000256" key="1">
    <source>
        <dbReference type="ARBA" id="ARBA00010206"/>
    </source>
</evidence>
<organism evidence="5 6">
    <name type="scientific">Peptidiphaga gingivicola</name>
    <dbReference type="NCBI Taxonomy" id="2741497"/>
    <lineage>
        <taxon>Bacteria</taxon>
        <taxon>Bacillati</taxon>
        <taxon>Actinomycetota</taxon>
        <taxon>Actinomycetes</taxon>
        <taxon>Actinomycetales</taxon>
        <taxon>Actinomycetaceae</taxon>
        <taxon>Peptidiphaga</taxon>
    </lineage>
</organism>
<dbReference type="RefSeq" id="WP_009198949.1">
    <property type="nucleotide sequence ID" value="NZ_LVZK01000001.1"/>
</dbReference>
<dbReference type="PIRSF" id="PIRSF006356">
    <property type="entry name" value="Arg_deiminase"/>
    <property type="match status" value="1"/>
</dbReference>
<name>A0A179B501_9ACTO</name>
<protein>
    <recommendedName>
        <fullName evidence="3">Arginine deiminase</fullName>
        <shortName evidence="3">ADI</shortName>
        <ecNumber evidence="3">3.5.3.6</ecNumber>
    </recommendedName>
    <alternativeName>
        <fullName evidence="3">Arginine dihydrolase</fullName>
        <shortName evidence="3">AD</shortName>
    </alternativeName>
</protein>
<dbReference type="HAMAP" id="MF_00242">
    <property type="entry name" value="Arg_deiminase"/>
    <property type="match status" value="1"/>
</dbReference>
<dbReference type="SUPFAM" id="SSF55909">
    <property type="entry name" value="Pentein"/>
    <property type="match status" value="1"/>
</dbReference>
<gene>
    <name evidence="3" type="primary">arcA</name>
    <name evidence="5" type="ORF">A4H34_06390</name>
</gene>
<dbReference type="Proteomes" id="UP000078368">
    <property type="component" value="Unassembled WGS sequence"/>
</dbReference>
<reference evidence="5 6" key="1">
    <citation type="submission" date="2016-04" db="EMBL/GenBank/DDBJ databases">
        <title>Peptidophaga gingivicola gen. nov., sp. nov., isolated from human subgingival plaque.</title>
        <authorList>
            <person name="Beall C.J."/>
            <person name="Mokrzan E.M."/>
            <person name="Griffen A.L."/>
            <person name="Leys E.J."/>
        </authorList>
    </citation>
    <scope>NUCLEOTIDE SEQUENCE [LARGE SCALE GENOMIC DNA]</scope>
    <source>
        <strain evidence="5 6">BA112</strain>
    </source>
</reference>
<comment type="subcellular location">
    <subcellularLocation>
        <location evidence="3">Cytoplasm</location>
    </subcellularLocation>
</comment>
<dbReference type="GO" id="GO:0005737">
    <property type="term" value="C:cytoplasm"/>
    <property type="evidence" value="ECO:0007669"/>
    <property type="project" value="UniProtKB-SubCell"/>
</dbReference>
<dbReference type="OrthoDB" id="9807502at2"/>
<evidence type="ECO:0000256" key="4">
    <source>
        <dbReference type="PIRSR" id="PIRSR006356-1"/>
    </source>
</evidence>
<feature type="active site" description="Amidino-cysteine intermediate" evidence="3 4">
    <location>
        <position position="397"/>
    </location>
</feature>
<sequence length="407" mass="44384">MKPYVGSEVGRLKQVLLHRPGKEMLRLTPSNKDDLLFDDVLWLERAQHEHDVFAETLRSRGVEVLYLADLLAEALADREARERVLDVVVTEEACGPGIEEAVRNYAESLPDAELAELLIAGVTKAELLDRADVQESLTLRTLGADDCLLAPLPNHLFTRDTSSWIYGGVSINPMCRPARVRESVNEEAIYLHHPRFADADFTVLGDGVGSGFASVEGGDVLVMGNRSVLVGLSERTSPQGVERLALQLFEAGEAERVVAVEMPKARAQMHLDTVMTMADEGTFVKYAGLGMLRSYTIRPGDAKSPLHVEANAPERMHAVIAEALGLDSVRVLTTPQDSLAAEREQWNDGANLLAVAPGAVVVYERNTVTNEYLSEQGIEVLPIPGNELGRGRGGPRCMSCPTVRAEN</sequence>
<dbReference type="PANTHER" id="PTHR47271">
    <property type="entry name" value="ARGININE DEIMINASE"/>
    <property type="match status" value="1"/>
</dbReference>
<keyword evidence="3" id="KW-0056">Arginine metabolism</keyword>
<dbReference type="AlphaFoldDB" id="A0A179B501"/>
<dbReference type="GO" id="GO:0016990">
    <property type="term" value="F:arginine deiminase activity"/>
    <property type="evidence" value="ECO:0007669"/>
    <property type="project" value="UniProtKB-UniRule"/>
</dbReference>
<evidence type="ECO:0000256" key="2">
    <source>
        <dbReference type="ARBA" id="ARBA00022801"/>
    </source>
</evidence>